<evidence type="ECO:0000256" key="1">
    <source>
        <dbReference type="SAM" id="MobiDB-lite"/>
    </source>
</evidence>
<dbReference type="RefSeq" id="XP_073976422.1">
    <property type="nucleotide sequence ID" value="XM_074120321.1"/>
</dbReference>
<protein>
    <submittedName>
        <fullName evidence="2">MADF domain-containing protein</fullName>
    </submittedName>
</protein>
<keyword evidence="3" id="KW-1185">Reference proteome</keyword>
<dbReference type="PROSITE" id="PS51029">
    <property type="entry name" value="MADF"/>
    <property type="match status" value="1"/>
</dbReference>
<feature type="compositionally biased region" description="Basic and acidic residues" evidence="1">
    <location>
        <begin position="141"/>
        <end position="150"/>
    </location>
</feature>
<sequence length="365" mass="42042">MDLLINLVQENEIFYSPVYCKQFKPSHADIMRDEGWKYIAKQLGTTKYECKSFWWSLRNDLKTAIRNKSFIRKTDRLPYIISDFEEKYEKKMEFLLPYIETHTPGNRSKPPLIGNSCMQRKRMPKNNLVKIIDITDSQDESDPHSRRTDGEREDLDFLLENGPSTSSNTCKRRKLLSNNCVETIADERRLHENLDTECGELIIELDDEVISVPARLCDSDESDDDEESVSVKVRPSEDIVSHSSSEIPLVLEVESDGDEGIDIEIPMEDLTGDLEVEDEVDLVLNPEEHSNEEQLNLLVKEKLGKAENASTRSEDDADSELFYYSTLATAADQIDSYKARLQLRKEITRTVLATVEKYLKNKTEQ</sequence>
<dbReference type="EnsemblMetazoa" id="RPRC013887-RA">
    <property type="protein sequence ID" value="RPRC013887-PA"/>
    <property type="gene ID" value="RPRC013887"/>
</dbReference>
<evidence type="ECO:0000313" key="3">
    <source>
        <dbReference type="Proteomes" id="UP000015103"/>
    </source>
</evidence>
<name>T1IC67_RHOPR</name>
<dbReference type="Pfam" id="PF10545">
    <property type="entry name" value="MADF_DNA_bdg"/>
    <property type="match status" value="1"/>
</dbReference>
<proteinExistence type="predicted"/>
<feature type="region of interest" description="Disordered" evidence="1">
    <location>
        <begin position="218"/>
        <end position="237"/>
    </location>
</feature>
<evidence type="ECO:0000313" key="2">
    <source>
        <dbReference type="EnsemblMetazoa" id="RPRC013887-PA"/>
    </source>
</evidence>
<feature type="compositionally biased region" description="Acidic residues" evidence="1">
    <location>
        <begin position="219"/>
        <end position="228"/>
    </location>
</feature>
<dbReference type="AlphaFoldDB" id="T1IC67"/>
<dbReference type="GeneID" id="141450164"/>
<dbReference type="Proteomes" id="UP000015103">
    <property type="component" value="Unassembled WGS sequence"/>
</dbReference>
<organism evidence="2 3">
    <name type="scientific">Rhodnius prolixus</name>
    <name type="common">Triatomid bug</name>
    <dbReference type="NCBI Taxonomy" id="13249"/>
    <lineage>
        <taxon>Eukaryota</taxon>
        <taxon>Metazoa</taxon>
        <taxon>Ecdysozoa</taxon>
        <taxon>Arthropoda</taxon>
        <taxon>Hexapoda</taxon>
        <taxon>Insecta</taxon>
        <taxon>Pterygota</taxon>
        <taxon>Neoptera</taxon>
        <taxon>Paraneoptera</taxon>
        <taxon>Hemiptera</taxon>
        <taxon>Heteroptera</taxon>
        <taxon>Panheteroptera</taxon>
        <taxon>Cimicomorpha</taxon>
        <taxon>Reduviidae</taxon>
        <taxon>Triatominae</taxon>
        <taxon>Rhodnius</taxon>
    </lineage>
</organism>
<dbReference type="HOGENOM" id="CLU_064819_0_0_1"/>
<reference evidence="2" key="1">
    <citation type="submission" date="2015-05" db="UniProtKB">
        <authorList>
            <consortium name="EnsemblMetazoa"/>
        </authorList>
    </citation>
    <scope>IDENTIFICATION</scope>
</reference>
<accession>T1IC67</accession>
<feature type="region of interest" description="Disordered" evidence="1">
    <location>
        <begin position="134"/>
        <end position="162"/>
    </location>
</feature>
<dbReference type="VEuPathDB" id="VectorBase:RPRC013887"/>
<dbReference type="EMBL" id="ACPB03019226">
    <property type="status" value="NOT_ANNOTATED_CDS"/>
    <property type="molecule type" value="Genomic_DNA"/>
</dbReference>
<dbReference type="InterPro" id="IPR006578">
    <property type="entry name" value="MADF-dom"/>
</dbReference>
<dbReference type="InParanoid" id="T1IC67"/>